<dbReference type="PROSITE" id="PS00105">
    <property type="entry name" value="AA_TRANSFER_CLASS_1"/>
    <property type="match status" value="1"/>
</dbReference>
<gene>
    <name evidence="5" type="ORF">HCZ30_04500</name>
</gene>
<reference evidence="5 6" key="1">
    <citation type="submission" date="2020-03" db="EMBL/GenBank/DDBJ databases">
        <title>Bacterial isolates of synthetic phycosphere.</title>
        <authorList>
            <person name="Fu H."/>
            <person name="Moran M.A."/>
        </authorList>
    </citation>
    <scope>NUCLEOTIDE SEQUENCE [LARGE SCALE GENOMIC DNA]</scope>
    <source>
        <strain evidence="5 6">HF1</strain>
    </source>
</reference>
<dbReference type="EMBL" id="JAATOP010000002">
    <property type="protein sequence ID" value="NIY71693.1"/>
    <property type="molecule type" value="Genomic_DNA"/>
</dbReference>
<evidence type="ECO:0000313" key="5">
    <source>
        <dbReference type="EMBL" id="NIY71693.1"/>
    </source>
</evidence>
<sequence length="310" mass="33324">MARDHGGGVDAAVAHWGGTRDGWLDLSTGINPVPYPVGEISALAWNTLPDTGAMERLIAAARSFWNVPEDCAILPANGASALISRLPDITGRGAYIPAPTYNEYKAAFEGADKLGDGSEASGTHVYVHPNNPDGKLWPTAVTEGHALTVIDESFCDVCPEQSHVQLASNDGVVVLKSFGKFWGLAGLRLGFMIARPELIAQMKTLQEPWSVNGPALEIGARALTDHKWANDTRARLAQDADRLDALMTGKGAKVVGGTTLFRLYDVDDAAAWQDKLASGHVWSRIFPYSKTWVRLGLPAPDGWRQLEAAL</sequence>
<proteinExistence type="inferred from homology"/>
<name>A0ABX0VUF4_9RHOB</name>
<keyword evidence="3" id="KW-0808">Transferase</keyword>
<evidence type="ECO:0000256" key="2">
    <source>
        <dbReference type="ARBA" id="ARBA00022898"/>
    </source>
</evidence>
<dbReference type="GO" id="GO:0008483">
    <property type="term" value="F:transaminase activity"/>
    <property type="evidence" value="ECO:0007669"/>
    <property type="project" value="UniProtKB-KW"/>
</dbReference>
<dbReference type="InterPro" id="IPR015421">
    <property type="entry name" value="PyrdxlP-dep_Trfase_major"/>
</dbReference>
<evidence type="ECO:0000259" key="4">
    <source>
        <dbReference type="Pfam" id="PF00155"/>
    </source>
</evidence>
<dbReference type="CDD" id="cd00609">
    <property type="entry name" value="AAT_like"/>
    <property type="match status" value="1"/>
</dbReference>
<keyword evidence="6" id="KW-1185">Reference proteome</keyword>
<comment type="similarity">
    <text evidence="3">Belongs to the class-I pyridoxal-phosphate-dependent aminotransferase family.</text>
</comment>
<keyword evidence="3 5" id="KW-0032">Aminotransferase</keyword>
<dbReference type="PANTHER" id="PTHR42885:SF1">
    <property type="entry name" value="THREONINE-PHOSPHATE DECARBOXYLASE"/>
    <property type="match status" value="1"/>
</dbReference>
<accession>A0ABX0VUF4</accession>
<dbReference type="InterPro" id="IPR004839">
    <property type="entry name" value="Aminotransferase_I/II_large"/>
</dbReference>
<organism evidence="5 6">
    <name type="scientific">Marivivens donghaensis</name>
    <dbReference type="NCBI Taxonomy" id="1699413"/>
    <lineage>
        <taxon>Bacteria</taxon>
        <taxon>Pseudomonadati</taxon>
        <taxon>Pseudomonadota</taxon>
        <taxon>Alphaproteobacteria</taxon>
        <taxon>Rhodobacterales</taxon>
        <taxon>Paracoccaceae</taxon>
        <taxon>Marivivens group</taxon>
        <taxon>Marivivens</taxon>
    </lineage>
</organism>
<keyword evidence="2" id="KW-0663">Pyridoxal phosphate</keyword>
<dbReference type="InterPro" id="IPR015422">
    <property type="entry name" value="PyrdxlP-dep_Trfase_small"/>
</dbReference>
<dbReference type="EC" id="2.6.1.-" evidence="3"/>
<dbReference type="PANTHER" id="PTHR42885">
    <property type="entry name" value="HISTIDINOL-PHOSPHATE AMINOTRANSFERASE-RELATED"/>
    <property type="match status" value="1"/>
</dbReference>
<feature type="domain" description="Aminotransferase class I/classII large" evidence="4">
    <location>
        <begin position="129"/>
        <end position="297"/>
    </location>
</feature>
<comment type="caution">
    <text evidence="5">The sequence shown here is derived from an EMBL/GenBank/DDBJ whole genome shotgun (WGS) entry which is preliminary data.</text>
</comment>
<dbReference type="Gene3D" id="3.40.640.10">
    <property type="entry name" value="Type I PLP-dependent aspartate aminotransferase-like (Major domain)"/>
    <property type="match status" value="1"/>
</dbReference>
<evidence type="ECO:0000256" key="1">
    <source>
        <dbReference type="ARBA" id="ARBA00001933"/>
    </source>
</evidence>
<evidence type="ECO:0000256" key="3">
    <source>
        <dbReference type="RuleBase" id="RU000481"/>
    </source>
</evidence>
<comment type="cofactor">
    <cofactor evidence="1 3">
        <name>pyridoxal 5'-phosphate</name>
        <dbReference type="ChEBI" id="CHEBI:597326"/>
    </cofactor>
</comment>
<dbReference type="InterPro" id="IPR015424">
    <property type="entry name" value="PyrdxlP-dep_Trfase"/>
</dbReference>
<dbReference type="SUPFAM" id="SSF53383">
    <property type="entry name" value="PLP-dependent transferases"/>
    <property type="match status" value="1"/>
</dbReference>
<dbReference type="Proteomes" id="UP000709466">
    <property type="component" value="Unassembled WGS sequence"/>
</dbReference>
<evidence type="ECO:0000313" key="6">
    <source>
        <dbReference type="Proteomes" id="UP000709466"/>
    </source>
</evidence>
<protein>
    <recommendedName>
        <fullName evidence="3">Aminotransferase</fullName>
        <ecNumber evidence="3">2.6.1.-</ecNumber>
    </recommendedName>
</protein>
<dbReference type="Gene3D" id="3.90.1150.10">
    <property type="entry name" value="Aspartate Aminotransferase, domain 1"/>
    <property type="match status" value="1"/>
</dbReference>
<dbReference type="InterPro" id="IPR004838">
    <property type="entry name" value="NHTrfase_class1_PyrdxlP-BS"/>
</dbReference>
<dbReference type="Pfam" id="PF00155">
    <property type="entry name" value="Aminotran_1_2"/>
    <property type="match status" value="1"/>
</dbReference>
<dbReference type="RefSeq" id="WP_167636745.1">
    <property type="nucleotide sequence ID" value="NZ_JAATOP010000002.1"/>
</dbReference>